<feature type="domain" description="Cation efflux protein transmembrane" evidence="10">
    <location>
        <begin position="303"/>
        <end position="377"/>
    </location>
</feature>
<feature type="region of interest" description="Disordered" evidence="8">
    <location>
        <begin position="196"/>
        <end position="307"/>
    </location>
</feature>
<keyword evidence="6 9" id="KW-1133">Transmembrane helix</keyword>
<feature type="compositionally biased region" description="Polar residues" evidence="8">
    <location>
        <begin position="221"/>
        <end position="231"/>
    </location>
</feature>
<proteinExistence type="inferred from homology"/>
<dbReference type="GO" id="GO:0016020">
    <property type="term" value="C:membrane"/>
    <property type="evidence" value="ECO:0007669"/>
    <property type="project" value="UniProtKB-SubCell"/>
</dbReference>
<evidence type="ECO:0000259" key="11">
    <source>
        <dbReference type="Pfam" id="PF16916"/>
    </source>
</evidence>
<evidence type="ECO:0000256" key="3">
    <source>
        <dbReference type="ARBA" id="ARBA00022448"/>
    </source>
</evidence>
<feature type="compositionally biased region" description="Pro residues" evidence="8">
    <location>
        <begin position="123"/>
        <end position="142"/>
    </location>
</feature>
<dbReference type="SUPFAM" id="SSF161111">
    <property type="entry name" value="Cation efflux protein transmembrane domain-like"/>
    <property type="match status" value="1"/>
</dbReference>
<dbReference type="SUPFAM" id="SSF160240">
    <property type="entry name" value="Cation efflux protein cytoplasmic domain-like"/>
    <property type="match status" value="1"/>
</dbReference>
<dbReference type="OrthoDB" id="9944568at2759"/>
<keyword evidence="4 9" id="KW-0812">Transmembrane</keyword>
<dbReference type="GO" id="GO:0006882">
    <property type="term" value="P:intracellular zinc ion homeostasis"/>
    <property type="evidence" value="ECO:0007669"/>
    <property type="project" value="TreeGrafter"/>
</dbReference>
<dbReference type="InterPro" id="IPR002524">
    <property type="entry name" value="Cation_efflux"/>
</dbReference>
<feature type="compositionally biased region" description="Acidic residues" evidence="8">
    <location>
        <begin position="259"/>
        <end position="269"/>
    </location>
</feature>
<evidence type="ECO:0000256" key="5">
    <source>
        <dbReference type="ARBA" id="ARBA00022833"/>
    </source>
</evidence>
<reference evidence="12 13" key="1">
    <citation type="submission" date="2014-04" db="EMBL/GenBank/DDBJ databases">
        <authorList>
            <consortium name="DOE Joint Genome Institute"/>
            <person name="Kuo A."/>
            <person name="Girlanda M."/>
            <person name="Perotto S."/>
            <person name="Kohler A."/>
            <person name="Nagy L.G."/>
            <person name="Floudas D."/>
            <person name="Copeland A."/>
            <person name="Barry K.W."/>
            <person name="Cichocki N."/>
            <person name="Veneault-Fourrey C."/>
            <person name="LaButti K."/>
            <person name="Lindquist E.A."/>
            <person name="Lipzen A."/>
            <person name="Lundell T."/>
            <person name="Morin E."/>
            <person name="Murat C."/>
            <person name="Sun H."/>
            <person name="Tunlid A."/>
            <person name="Henrissat B."/>
            <person name="Grigoriev I.V."/>
            <person name="Hibbett D.S."/>
            <person name="Martin F."/>
            <person name="Nordberg H.P."/>
            <person name="Cantor M.N."/>
            <person name="Hua S.X."/>
        </authorList>
    </citation>
    <scope>NUCLEOTIDE SEQUENCE [LARGE SCALE GENOMIC DNA]</scope>
    <source>
        <strain evidence="12 13">MUT 4182</strain>
    </source>
</reference>
<evidence type="ECO:0000313" key="13">
    <source>
        <dbReference type="Proteomes" id="UP000054248"/>
    </source>
</evidence>
<dbReference type="HOGENOM" id="CLU_013430_4_3_1"/>
<feature type="compositionally biased region" description="Basic residues" evidence="8">
    <location>
        <begin position="275"/>
        <end position="285"/>
    </location>
</feature>
<evidence type="ECO:0000259" key="10">
    <source>
        <dbReference type="Pfam" id="PF01545"/>
    </source>
</evidence>
<sequence length="553" mass="58691">MLNDVMSLVVALYAIKLTKNNVASPEYSYGWHRAEILAALINGVFLLALCFSIFIEAIERFFSVPEVSSPKLVVIVGSLGLASNIVGLFLFHEHGHGHDHGHSHSPEPLTPAVNVSTSSLTPLLPPGSIAPPPHPLSVPPTTAPSSSNGKVVITNSPSHRRSDSVPRRRRSNSNTSISFHPAQVRASLVQVAEEMRAEEEEQALMAATSPKTHSPMRRTLTRTSIDHTTSAAAGGDSYSRAEEGRIGTTAGPGRRNDAVDSDSDDEDAPLDSTLHRPHAHNHSHSHAHDSDHPGHGGSSGGHGGHGHAHGSMNMHAVLLHVIGDALGNVGVIATGLIIWLTEWKWKYYCDPTISLIITCIIFSSALPLVKSASFILLQGVPTSVSLVDVRNAILTIPGVISVHELHIWQLSESKIVASVHVLVRKSLKGCKKTNGGTSVPSTPPNGKTNGTASNGASEAVSLVVGTNDEDDETTQVEGGEHVYMAVASEIRRILHEFGIHSSTIQPEYATDGMDDETASQHSGCLIPCTLDAECDPANACCPPAPVPVRQGTH</sequence>
<name>A0A0C3QH56_9AGAM</name>
<feature type="transmembrane region" description="Helical" evidence="9">
    <location>
        <begin position="70"/>
        <end position="91"/>
    </location>
</feature>
<feature type="transmembrane region" description="Helical" evidence="9">
    <location>
        <begin position="352"/>
        <end position="369"/>
    </location>
</feature>
<feature type="domain" description="Cation efflux protein transmembrane" evidence="10">
    <location>
        <begin position="1"/>
        <end position="104"/>
    </location>
</feature>
<protein>
    <recommendedName>
        <fullName evidence="14">Cation efflux protein</fullName>
    </recommendedName>
</protein>
<feature type="compositionally biased region" description="Polar residues" evidence="8">
    <location>
        <begin position="145"/>
        <end position="155"/>
    </location>
</feature>
<keyword evidence="13" id="KW-1185">Reference proteome</keyword>
<dbReference type="EMBL" id="KN823035">
    <property type="protein sequence ID" value="KIO25796.1"/>
    <property type="molecule type" value="Genomic_DNA"/>
</dbReference>
<dbReference type="Gene3D" id="1.20.1510.10">
    <property type="entry name" value="Cation efflux protein transmembrane domain"/>
    <property type="match status" value="2"/>
</dbReference>
<dbReference type="InterPro" id="IPR027470">
    <property type="entry name" value="Cation_efflux_CTD"/>
</dbReference>
<keyword evidence="5" id="KW-0862">Zinc</keyword>
<dbReference type="GO" id="GO:0005385">
    <property type="term" value="F:zinc ion transmembrane transporter activity"/>
    <property type="evidence" value="ECO:0007669"/>
    <property type="project" value="TreeGrafter"/>
</dbReference>
<comment type="subcellular location">
    <subcellularLocation>
        <location evidence="1">Membrane</location>
        <topology evidence="1">Multi-pass membrane protein</topology>
    </subcellularLocation>
</comment>
<dbReference type="PANTHER" id="PTHR45820">
    <property type="entry name" value="FI23527P1"/>
    <property type="match status" value="1"/>
</dbReference>
<reference evidence="13" key="2">
    <citation type="submission" date="2015-01" db="EMBL/GenBank/DDBJ databases">
        <title>Evolutionary Origins and Diversification of the Mycorrhizal Mutualists.</title>
        <authorList>
            <consortium name="DOE Joint Genome Institute"/>
            <consortium name="Mycorrhizal Genomics Consortium"/>
            <person name="Kohler A."/>
            <person name="Kuo A."/>
            <person name="Nagy L.G."/>
            <person name="Floudas D."/>
            <person name="Copeland A."/>
            <person name="Barry K.W."/>
            <person name="Cichocki N."/>
            <person name="Veneault-Fourrey C."/>
            <person name="LaButti K."/>
            <person name="Lindquist E.A."/>
            <person name="Lipzen A."/>
            <person name="Lundell T."/>
            <person name="Morin E."/>
            <person name="Murat C."/>
            <person name="Riley R."/>
            <person name="Ohm R."/>
            <person name="Sun H."/>
            <person name="Tunlid A."/>
            <person name="Henrissat B."/>
            <person name="Grigoriev I.V."/>
            <person name="Hibbett D.S."/>
            <person name="Martin F."/>
        </authorList>
    </citation>
    <scope>NUCLEOTIDE SEQUENCE [LARGE SCALE GENOMIC DNA]</scope>
    <source>
        <strain evidence="13">MUT 4182</strain>
    </source>
</reference>
<evidence type="ECO:0000256" key="8">
    <source>
        <dbReference type="SAM" id="MobiDB-lite"/>
    </source>
</evidence>
<comment type="similarity">
    <text evidence="2">Belongs to the cation diffusion facilitator (CDF) transporter (TC 2.A.4) family. SLC30A subfamily.</text>
</comment>
<dbReference type="STRING" id="1051891.A0A0C3QH56"/>
<dbReference type="Proteomes" id="UP000054248">
    <property type="component" value="Unassembled WGS sequence"/>
</dbReference>
<organism evidence="12 13">
    <name type="scientific">Tulasnella calospora MUT 4182</name>
    <dbReference type="NCBI Taxonomy" id="1051891"/>
    <lineage>
        <taxon>Eukaryota</taxon>
        <taxon>Fungi</taxon>
        <taxon>Dikarya</taxon>
        <taxon>Basidiomycota</taxon>
        <taxon>Agaricomycotina</taxon>
        <taxon>Agaricomycetes</taxon>
        <taxon>Cantharellales</taxon>
        <taxon>Tulasnellaceae</taxon>
        <taxon>Tulasnella</taxon>
    </lineage>
</organism>
<feature type="region of interest" description="Disordered" evidence="8">
    <location>
        <begin position="431"/>
        <end position="454"/>
    </location>
</feature>
<feature type="compositionally biased region" description="Polar residues" evidence="8">
    <location>
        <begin position="434"/>
        <end position="454"/>
    </location>
</feature>
<dbReference type="PANTHER" id="PTHR45820:SF4">
    <property type="entry name" value="ZINC TRANSPORTER 63C, ISOFORM F"/>
    <property type="match status" value="1"/>
</dbReference>
<evidence type="ECO:0008006" key="14">
    <source>
        <dbReference type="Google" id="ProtNLM"/>
    </source>
</evidence>
<dbReference type="Pfam" id="PF01545">
    <property type="entry name" value="Cation_efflux"/>
    <property type="match status" value="2"/>
</dbReference>
<feature type="transmembrane region" description="Helical" evidence="9">
    <location>
        <begin position="317"/>
        <end position="340"/>
    </location>
</feature>
<evidence type="ECO:0000256" key="2">
    <source>
        <dbReference type="ARBA" id="ARBA00008873"/>
    </source>
</evidence>
<dbReference type="InterPro" id="IPR058533">
    <property type="entry name" value="Cation_efflux_TM"/>
</dbReference>
<feature type="transmembrane region" description="Helical" evidence="9">
    <location>
        <begin position="36"/>
        <end position="58"/>
    </location>
</feature>
<dbReference type="InterPro" id="IPR036837">
    <property type="entry name" value="Cation_efflux_CTD_sf"/>
</dbReference>
<dbReference type="NCBIfam" id="TIGR01297">
    <property type="entry name" value="CDF"/>
    <property type="match status" value="1"/>
</dbReference>
<dbReference type="AlphaFoldDB" id="A0A0C3QH56"/>
<evidence type="ECO:0000313" key="12">
    <source>
        <dbReference type="EMBL" id="KIO25796.1"/>
    </source>
</evidence>
<feature type="domain" description="Cation efflux protein cytoplasmic" evidence="11">
    <location>
        <begin position="385"/>
        <end position="427"/>
    </location>
</feature>
<keyword evidence="3" id="KW-0813">Transport</keyword>
<evidence type="ECO:0000256" key="4">
    <source>
        <dbReference type="ARBA" id="ARBA00022692"/>
    </source>
</evidence>
<feature type="region of interest" description="Disordered" evidence="8">
    <location>
        <begin position="97"/>
        <end position="181"/>
    </location>
</feature>
<keyword evidence="7 9" id="KW-0472">Membrane</keyword>
<evidence type="ECO:0000256" key="1">
    <source>
        <dbReference type="ARBA" id="ARBA00004141"/>
    </source>
</evidence>
<dbReference type="Pfam" id="PF16916">
    <property type="entry name" value="ZT_dimer"/>
    <property type="match status" value="1"/>
</dbReference>
<evidence type="ECO:0000256" key="9">
    <source>
        <dbReference type="SAM" id="Phobius"/>
    </source>
</evidence>
<dbReference type="InterPro" id="IPR027469">
    <property type="entry name" value="Cation_efflux_TMD_sf"/>
</dbReference>
<gene>
    <name evidence="12" type="ORF">M407DRAFT_243946</name>
</gene>
<evidence type="ECO:0000256" key="7">
    <source>
        <dbReference type="ARBA" id="ARBA00023136"/>
    </source>
</evidence>
<evidence type="ECO:0000256" key="6">
    <source>
        <dbReference type="ARBA" id="ARBA00022989"/>
    </source>
</evidence>
<accession>A0A0C3QH56</accession>